<feature type="chain" id="PRO_5031537170" evidence="9">
    <location>
        <begin position="21"/>
        <end position="442"/>
    </location>
</feature>
<dbReference type="InterPro" id="IPR005084">
    <property type="entry name" value="CBM6"/>
</dbReference>
<dbReference type="InterPro" id="IPR006584">
    <property type="entry name" value="Cellulose-bd_IV"/>
</dbReference>
<feature type="signal peptide" evidence="9">
    <location>
        <begin position="1"/>
        <end position="20"/>
    </location>
</feature>
<dbReference type="GO" id="GO:0004553">
    <property type="term" value="F:hydrolase activity, hydrolyzing O-glycosyl compounds"/>
    <property type="evidence" value="ECO:0007669"/>
    <property type="project" value="InterPro"/>
</dbReference>
<dbReference type="SUPFAM" id="SSF75005">
    <property type="entry name" value="Arabinanase/levansucrase/invertase"/>
    <property type="match status" value="1"/>
</dbReference>
<dbReference type="EMBL" id="JABAGL010000001">
    <property type="protein sequence ID" value="NME84490.1"/>
    <property type="molecule type" value="Genomic_DNA"/>
</dbReference>
<keyword evidence="5" id="KW-0119">Carbohydrate metabolism</keyword>
<evidence type="ECO:0000256" key="7">
    <source>
        <dbReference type="PIRSR" id="PIRSR606710-2"/>
    </source>
</evidence>
<comment type="caution">
    <text evidence="11">The sequence shown here is derived from an EMBL/GenBank/DDBJ whole genome shotgun (WGS) entry which is preliminary data.</text>
</comment>
<dbReference type="PANTHER" id="PTHR43772">
    <property type="entry name" value="ENDO-1,4-BETA-XYLANASE"/>
    <property type="match status" value="1"/>
</dbReference>
<dbReference type="InterPro" id="IPR023296">
    <property type="entry name" value="Glyco_hydro_beta-prop_sf"/>
</dbReference>
<dbReference type="RefSeq" id="WP_168946978.1">
    <property type="nucleotide sequence ID" value="NZ_JABAGL010000001.1"/>
</dbReference>
<comment type="similarity">
    <text evidence="1 8">Belongs to the glycosyl hydrolase 43 family.</text>
</comment>
<dbReference type="Proteomes" id="UP000520291">
    <property type="component" value="Unassembled WGS sequence"/>
</dbReference>
<dbReference type="InterPro" id="IPR006710">
    <property type="entry name" value="Glyco_hydro_43"/>
</dbReference>
<proteinExistence type="inferred from homology"/>
<keyword evidence="4 8" id="KW-0378">Hydrolase</keyword>
<dbReference type="CDD" id="cd04084">
    <property type="entry name" value="CBM6_xylanase-like"/>
    <property type="match status" value="1"/>
</dbReference>
<dbReference type="CDD" id="cd08990">
    <property type="entry name" value="GH43_AXH_like"/>
    <property type="match status" value="1"/>
</dbReference>
<name>A0A7X9S880_9BACE</name>
<evidence type="ECO:0000256" key="4">
    <source>
        <dbReference type="ARBA" id="ARBA00022801"/>
    </source>
</evidence>
<keyword evidence="3 9" id="KW-0732">Signal</keyword>
<dbReference type="GO" id="GO:0030246">
    <property type="term" value="F:carbohydrate binding"/>
    <property type="evidence" value="ECO:0007669"/>
    <property type="project" value="InterPro"/>
</dbReference>
<evidence type="ECO:0000256" key="3">
    <source>
        <dbReference type="ARBA" id="ARBA00022729"/>
    </source>
</evidence>
<dbReference type="Gene3D" id="2.115.10.20">
    <property type="entry name" value="Glycosyl hydrolase domain, family 43"/>
    <property type="match status" value="1"/>
</dbReference>
<feature type="domain" description="CBM6" evidence="10">
    <location>
        <begin position="317"/>
        <end position="442"/>
    </location>
</feature>
<dbReference type="Pfam" id="PF04616">
    <property type="entry name" value="Glyco_hydro_43"/>
    <property type="match status" value="1"/>
</dbReference>
<evidence type="ECO:0000313" key="12">
    <source>
        <dbReference type="Proteomes" id="UP000520291"/>
    </source>
</evidence>
<dbReference type="SUPFAM" id="SSF49785">
    <property type="entry name" value="Galactose-binding domain-like"/>
    <property type="match status" value="1"/>
</dbReference>
<evidence type="ECO:0000256" key="9">
    <source>
        <dbReference type="SAM" id="SignalP"/>
    </source>
</evidence>
<evidence type="ECO:0000313" key="11">
    <source>
        <dbReference type="EMBL" id="NME84490.1"/>
    </source>
</evidence>
<evidence type="ECO:0000256" key="1">
    <source>
        <dbReference type="ARBA" id="ARBA00009865"/>
    </source>
</evidence>
<keyword evidence="2" id="KW-0858">Xylan degradation</keyword>
<evidence type="ECO:0000256" key="6">
    <source>
        <dbReference type="ARBA" id="ARBA00023295"/>
    </source>
</evidence>
<evidence type="ECO:0000256" key="5">
    <source>
        <dbReference type="ARBA" id="ARBA00023277"/>
    </source>
</evidence>
<dbReference type="InterPro" id="IPR008979">
    <property type="entry name" value="Galactose-bd-like_sf"/>
</dbReference>
<dbReference type="GO" id="GO:0045493">
    <property type="term" value="P:xylan catabolic process"/>
    <property type="evidence" value="ECO:0007669"/>
    <property type="project" value="UniProtKB-KW"/>
</dbReference>
<feature type="site" description="Important for catalytic activity, responsible for pKa modulation of the active site Glu and correct orientation of both the proton donor and substrate" evidence="7">
    <location>
        <position position="155"/>
    </location>
</feature>
<evidence type="ECO:0000256" key="8">
    <source>
        <dbReference type="RuleBase" id="RU361187"/>
    </source>
</evidence>
<dbReference type="SMART" id="SM00606">
    <property type="entry name" value="CBD_IV"/>
    <property type="match status" value="1"/>
</dbReference>
<reference evidence="11 12" key="1">
    <citation type="submission" date="2020-04" db="EMBL/GenBank/DDBJ databases">
        <authorList>
            <person name="Hitch T.C.A."/>
            <person name="Wylensek D."/>
            <person name="Clavel T."/>
        </authorList>
    </citation>
    <scope>NUCLEOTIDE SEQUENCE [LARGE SCALE GENOMIC DNA]</scope>
    <source>
        <strain evidence="11 12">WCA3-601-WT-5E</strain>
    </source>
</reference>
<evidence type="ECO:0000259" key="10">
    <source>
        <dbReference type="PROSITE" id="PS51175"/>
    </source>
</evidence>
<dbReference type="Pfam" id="PF03422">
    <property type="entry name" value="CBM_6"/>
    <property type="match status" value="1"/>
</dbReference>
<protein>
    <submittedName>
        <fullName evidence="11">Family 43 glycosylhydrolase</fullName>
    </submittedName>
</protein>
<evidence type="ECO:0000256" key="2">
    <source>
        <dbReference type="ARBA" id="ARBA00022651"/>
    </source>
</evidence>
<gene>
    <name evidence="11" type="ORF">HF841_00345</name>
</gene>
<dbReference type="Gene3D" id="2.60.120.260">
    <property type="entry name" value="Galactose-binding domain-like"/>
    <property type="match status" value="1"/>
</dbReference>
<keyword evidence="2" id="KW-0624">Polysaccharide degradation</keyword>
<dbReference type="PROSITE" id="PS51175">
    <property type="entry name" value="CBM6"/>
    <property type="match status" value="1"/>
</dbReference>
<dbReference type="InterPro" id="IPR052176">
    <property type="entry name" value="Glycosyl_Hydrlase_43_Enz"/>
</dbReference>
<sequence>MRKLFLLFSTAITIASTLQAQNPVIRDQFTADPTARVFNGKVYIYPSHDIPSPIDRLKEWFCMADYHVFSSTNLTDWTDHGVILTQNKVPWVQPDSYSMWAPDCVYKDGKYYFYFPSTPQGEGRRGFSIGVAIADSPEGPFTPEAEPIKGVGGIDPCVLIDTDGEAYIYWSGRGISVAKLKPNMKELASEPMQIQGLPDGFKEGPYAFKHNNKYYLTFPWVQDKTETLAYAMADNPMGPFTFTGIIMDESPSGCWTNHHSITEYNGQWYLFYHHNDYSPNFDKNRSARIDSLFFNTDGTIKKVKPTLRGVGITDARSKIQIDRYSTISPYGVTIDYLEPSNTFEGWQTLFNRAGTWVTYNKVDFGTTPVKRLKARVRSEKGGAITLRTPGEKGMTIAELPIKPTGKWTEISTNVSNAPTSMQDLIITQTGENPVAVDWISFE</sequence>
<organism evidence="11 12">
    <name type="scientific">Bacteroides eggerthii</name>
    <dbReference type="NCBI Taxonomy" id="28111"/>
    <lineage>
        <taxon>Bacteria</taxon>
        <taxon>Pseudomonadati</taxon>
        <taxon>Bacteroidota</taxon>
        <taxon>Bacteroidia</taxon>
        <taxon>Bacteroidales</taxon>
        <taxon>Bacteroidaceae</taxon>
        <taxon>Bacteroides</taxon>
    </lineage>
</organism>
<dbReference type="AlphaFoldDB" id="A0A7X9S880"/>
<keyword evidence="6 8" id="KW-0326">Glycosidase</keyword>
<accession>A0A7X9S880</accession>
<dbReference type="PANTHER" id="PTHR43772:SF2">
    <property type="entry name" value="PUTATIVE (AFU_ORTHOLOGUE AFUA_2G04480)-RELATED"/>
    <property type="match status" value="1"/>
</dbReference>